<feature type="region of interest" description="Disordered" evidence="1">
    <location>
        <begin position="1"/>
        <end position="61"/>
    </location>
</feature>
<dbReference type="Pfam" id="PF26176">
    <property type="entry name" value="zf_C2H2_17_2"/>
    <property type="match status" value="1"/>
</dbReference>
<evidence type="ECO:0000259" key="2">
    <source>
        <dbReference type="Pfam" id="PF26176"/>
    </source>
</evidence>
<feature type="domain" description="C2H2-domain containing protein second zinc finger" evidence="2">
    <location>
        <begin position="229"/>
        <end position="258"/>
    </location>
</feature>
<organism evidence="3 4">
    <name type="scientific">Ascobolus immersus RN42</name>
    <dbReference type="NCBI Taxonomy" id="1160509"/>
    <lineage>
        <taxon>Eukaryota</taxon>
        <taxon>Fungi</taxon>
        <taxon>Dikarya</taxon>
        <taxon>Ascomycota</taxon>
        <taxon>Pezizomycotina</taxon>
        <taxon>Pezizomycetes</taxon>
        <taxon>Pezizales</taxon>
        <taxon>Ascobolaceae</taxon>
        <taxon>Ascobolus</taxon>
    </lineage>
</organism>
<evidence type="ECO:0000256" key="1">
    <source>
        <dbReference type="SAM" id="MobiDB-lite"/>
    </source>
</evidence>
<feature type="region of interest" description="Disordered" evidence="1">
    <location>
        <begin position="133"/>
        <end position="179"/>
    </location>
</feature>
<keyword evidence="4" id="KW-1185">Reference proteome</keyword>
<dbReference type="OrthoDB" id="2687452at2759"/>
<dbReference type="EMBL" id="ML119648">
    <property type="protein sequence ID" value="RPA86688.1"/>
    <property type="molecule type" value="Genomic_DNA"/>
</dbReference>
<evidence type="ECO:0000313" key="4">
    <source>
        <dbReference type="Proteomes" id="UP000275078"/>
    </source>
</evidence>
<feature type="compositionally biased region" description="Basic and acidic residues" evidence="1">
    <location>
        <begin position="137"/>
        <end position="167"/>
    </location>
</feature>
<evidence type="ECO:0000313" key="3">
    <source>
        <dbReference type="EMBL" id="RPA86688.1"/>
    </source>
</evidence>
<accession>A0A3N4IPM6</accession>
<proteinExistence type="predicted"/>
<reference evidence="3 4" key="1">
    <citation type="journal article" date="2018" name="Nat. Ecol. Evol.">
        <title>Pezizomycetes genomes reveal the molecular basis of ectomycorrhizal truffle lifestyle.</title>
        <authorList>
            <person name="Murat C."/>
            <person name="Payen T."/>
            <person name="Noel B."/>
            <person name="Kuo A."/>
            <person name="Morin E."/>
            <person name="Chen J."/>
            <person name="Kohler A."/>
            <person name="Krizsan K."/>
            <person name="Balestrini R."/>
            <person name="Da Silva C."/>
            <person name="Montanini B."/>
            <person name="Hainaut M."/>
            <person name="Levati E."/>
            <person name="Barry K.W."/>
            <person name="Belfiori B."/>
            <person name="Cichocki N."/>
            <person name="Clum A."/>
            <person name="Dockter R.B."/>
            <person name="Fauchery L."/>
            <person name="Guy J."/>
            <person name="Iotti M."/>
            <person name="Le Tacon F."/>
            <person name="Lindquist E.A."/>
            <person name="Lipzen A."/>
            <person name="Malagnac F."/>
            <person name="Mello A."/>
            <person name="Molinier V."/>
            <person name="Miyauchi S."/>
            <person name="Poulain J."/>
            <person name="Riccioni C."/>
            <person name="Rubini A."/>
            <person name="Sitrit Y."/>
            <person name="Splivallo R."/>
            <person name="Traeger S."/>
            <person name="Wang M."/>
            <person name="Zifcakova L."/>
            <person name="Wipf D."/>
            <person name="Zambonelli A."/>
            <person name="Paolocci F."/>
            <person name="Nowrousian M."/>
            <person name="Ottonello S."/>
            <person name="Baldrian P."/>
            <person name="Spatafora J.W."/>
            <person name="Henrissat B."/>
            <person name="Nagy L.G."/>
            <person name="Aury J.M."/>
            <person name="Wincker P."/>
            <person name="Grigoriev I.V."/>
            <person name="Bonfante P."/>
            <person name="Martin F.M."/>
        </authorList>
    </citation>
    <scope>NUCLEOTIDE SEQUENCE [LARGE SCALE GENOMIC DNA]</scope>
    <source>
        <strain evidence="3 4">RN42</strain>
    </source>
</reference>
<dbReference type="Proteomes" id="UP000275078">
    <property type="component" value="Unassembled WGS sequence"/>
</dbReference>
<gene>
    <name evidence="3" type="ORF">BJ508DRAFT_119109</name>
</gene>
<name>A0A3N4IPM6_ASCIM</name>
<dbReference type="AlphaFoldDB" id="A0A3N4IPM6"/>
<protein>
    <recommendedName>
        <fullName evidence="2">C2H2-domain containing protein second zinc finger domain-containing protein</fullName>
    </recommendedName>
</protein>
<sequence>MENRLGELESSPDYSQYPAPYIRHGRGDLLHSGDPFLNTSLPSCRYGEESSSQSPEDLLTPEQYAPGRSAAIPPSIHLLRGRDGIGYPSSGHLLGEIPMSSTASSVSAEEGMTPVFQGSMLSGSSAVRRIPRSLPYEGDRPESQDERLLVKPHETTADAQADAKDLPRPTIGAPNTIAGNIDASPASNVAEGILEPAIAEVHVHFALASSSQTIEIQPATPPTSRGNLLCPYVGCPRANPGNGFVRGDNLRTHRRTVHGEDIPRIRYPRRIG</sequence>
<dbReference type="InterPro" id="IPR059095">
    <property type="entry name" value="Znf_C2H2_17_2nd"/>
</dbReference>